<sequence>MNGFLDRPDSLCGTALGKYRQWVRVLWCLWVSGLLDRLRQGLSRRGVDRASRACHVISVISIITTTITGIMSSVSAASKAHGRDWLSPPGATNSRGRRRMD</sequence>
<evidence type="ECO:0000313" key="4">
    <source>
        <dbReference type="Proteomes" id="UP001610334"/>
    </source>
</evidence>
<evidence type="ECO:0000256" key="1">
    <source>
        <dbReference type="SAM" id="MobiDB-lite"/>
    </source>
</evidence>
<evidence type="ECO:0000313" key="3">
    <source>
        <dbReference type="EMBL" id="KAL2809465.1"/>
    </source>
</evidence>
<reference evidence="3 4" key="1">
    <citation type="submission" date="2024-07" db="EMBL/GenBank/DDBJ databases">
        <title>Section-level genome sequencing and comparative genomics of Aspergillus sections Usti and Cavernicolus.</title>
        <authorList>
            <consortium name="Lawrence Berkeley National Laboratory"/>
            <person name="Nybo J.L."/>
            <person name="Vesth T.C."/>
            <person name="Theobald S."/>
            <person name="Frisvad J.C."/>
            <person name="Larsen T.O."/>
            <person name="Kjaerboelling I."/>
            <person name="Rothschild-Mancinelli K."/>
            <person name="Lyhne E.K."/>
            <person name="Kogle M.E."/>
            <person name="Barry K."/>
            <person name="Clum A."/>
            <person name="Na H."/>
            <person name="Ledsgaard L."/>
            <person name="Lin J."/>
            <person name="Lipzen A."/>
            <person name="Kuo A."/>
            <person name="Riley R."/>
            <person name="Mondo S."/>
            <person name="Labutti K."/>
            <person name="Haridas S."/>
            <person name="Pangalinan J."/>
            <person name="Salamov A.A."/>
            <person name="Simmons B.A."/>
            <person name="Magnuson J.K."/>
            <person name="Chen J."/>
            <person name="Drula E."/>
            <person name="Henrissat B."/>
            <person name="Wiebenga A."/>
            <person name="Lubbers R.J."/>
            <person name="Gomes A.C."/>
            <person name="Makela M.R."/>
            <person name="Stajich J."/>
            <person name="Grigoriev I.V."/>
            <person name="Mortensen U.H."/>
            <person name="De Vries R.P."/>
            <person name="Baker S.E."/>
            <person name="Andersen M.R."/>
        </authorList>
    </citation>
    <scope>NUCLEOTIDE SEQUENCE [LARGE SCALE GENOMIC DNA]</scope>
    <source>
        <strain evidence="3 4">CBS 588.65</strain>
    </source>
</reference>
<organism evidence="3 4">
    <name type="scientific">Aspergillus granulosus</name>
    <dbReference type="NCBI Taxonomy" id="176169"/>
    <lineage>
        <taxon>Eukaryota</taxon>
        <taxon>Fungi</taxon>
        <taxon>Dikarya</taxon>
        <taxon>Ascomycota</taxon>
        <taxon>Pezizomycotina</taxon>
        <taxon>Eurotiomycetes</taxon>
        <taxon>Eurotiomycetidae</taxon>
        <taxon>Eurotiales</taxon>
        <taxon>Aspergillaceae</taxon>
        <taxon>Aspergillus</taxon>
        <taxon>Aspergillus subgen. Nidulantes</taxon>
    </lineage>
</organism>
<proteinExistence type="predicted"/>
<keyword evidence="2" id="KW-0812">Transmembrane</keyword>
<feature type="region of interest" description="Disordered" evidence="1">
    <location>
        <begin position="78"/>
        <end position="101"/>
    </location>
</feature>
<keyword evidence="2" id="KW-0472">Membrane</keyword>
<comment type="caution">
    <text evidence="3">The sequence shown here is derived from an EMBL/GenBank/DDBJ whole genome shotgun (WGS) entry which is preliminary data.</text>
</comment>
<name>A0ABR4H1Z9_9EURO</name>
<evidence type="ECO:0000256" key="2">
    <source>
        <dbReference type="SAM" id="Phobius"/>
    </source>
</evidence>
<dbReference type="Proteomes" id="UP001610334">
    <property type="component" value="Unassembled WGS sequence"/>
</dbReference>
<keyword evidence="2" id="KW-1133">Transmembrane helix</keyword>
<accession>A0ABR4H1Z9</accession>
<dbReference type="EMBL" id="JBFXLT010000088">
    <property type="protein sequence ID" value="KAL2809465.1"/>
    <property type="molecule type" value="Genomic_DNA"/>
</dbReference>
<keyword evidence="4" id="KW-1185">Reference proteome</keyword>
<protein>
    <submittedName>
        <fullName evidence="3">Uncharacterized protein</fullName>
    </submittedName>
</protein>
<gene>
    <name evidence="3" type="ORF">BJX63DRAFT_355428</name>
</gene>
<feature type="transmembrane region" description="Helical" evidence="2">
    <location>
        <begin position="56"/>
        <end position="77"/>
    </location>
</feature>